<evidence type="ECO:0000313" key="1">
    <source>
        <dbReference type="EMBL" id="RCJ34601.1"/>
    </source>
</evidence>
<name>A0A367RFD9_NOSPU</name>
<dbReference type="Proteomes" id="UP000252085">
    <property type="component" value="Unassembled WGS sequence"/>
</dbReference>
<accession>A0A367RFD9</accession>
<organism evidence="1 2">
    <name type="scientific">Nostoc punctiforme NIES-2108</name>
    <dbReference type="NCBI Taxonomy" id="1356359"/>
    <lineage>
        <taxon>Bacteria</taxon>
        <taxon>Bacillati</taxon>
        <taxon>Cyanobacteriota</taxon>
        <taxon>Cyanophyceae</taxon>
        <taxon>Nostocales</taxon>
        <taxon>Nostocaceae</taxon>
        <taxon>Nostoc</taxon>
    </lineage>
</organism>
<gene>
    <name evidence="1" type="ORF">A6769_21985</name>
</gene>
<protein>
    <submittedName>
        <fullName evidence="1">Uncharacterized protein</fullName>
    </submittedName>
</protein>
<dbReference type="AlphaFoldDB" id="A0A367RFD9"/>
<comment type="caution">
    <text evidence="1">The sequence shown here is derived from an EMBL/GenBank/DDBJ whole genome shotgun (WGS) entry which is preliminary data.</text>
</comment>
<sequence length="87" mass="9793">MSKIAERTGVIWTPDDPLDLLCVDVDGNCSESEFQGMIAINQAGRDWLTGKINITEYLDKLEYYGIPNPFEIVDDFADHVDFVISHA</sequence>
<dbReference type="EMBL" id="LXQE01000155">
    <property type="protein sequence ID" value="RCJ34601.1"/>
    <property type="molecule type" value="Genomic_DNA"/>
</dbReference>
<evidence type="ECO:0000313" key="2">
    <source>
        <dbReference type="Proteomes" id="UP000252085"/>
    </source>
</evidence>
<reference evidence="1 2" key="1">
    <citation type="submission" date="2016-04" db="EMBL/GenBank/DDBJ databases">
        <authorList>
            <person name="Evans L.H."/>
            <person name="Alamgir A."/>
            <person name="Owens N."/>
            <person name="Weber N.D."/>
            <person name="Virtaneva K."/>
            <person name="Barbian K."/>
            <person name="Babar A."/>
            <person name="Rosenke K."/>
        </authorList>
    </citation>
    <scope>NUCLEOTIDE SEQUENCE [LARGE SCALE GENOMIC DNA]</scope>
    <source>
        <strain evidence="1">NIES-2108</strain>
    </source>
</reference>
<proteinExistence type="predicted"/>